<dbReference type="STRING" id="1884381.SAMN05518846_103431"/>
<name>A0A1I3RKA0_9BACL</name>
<dbReference type="GO" id="GO:0003700">
    <property type="term" value="F:DNA-binding transcription factor activity"/>
    <property type="evidence" value="ECO:0007669"/>
    <property type="project" value="InterPro"/>
</dbReference>
<dbReference type="PROSITE" id="PS50931">
    <property type="entry name" value="HTH_LYSR"/>
    <property type="match status" value="1"/>
</dbReference>
<evidence type="ECO:0000313" key="2">
    <source>
        <dbReference type="EMBL" id="SFJ45751.1"/>
    </source>
</evidence>
<feature type="domain" description="HTH lysR-type" evidence="1">
    <location>
        <begin position="1"/>
        <end position="27"/>
    </location>
</feature>
<sequence length="74" mass="8450">MEWQQLEYFRVVARLEHFGQAAKELAMGVQEIQHLKNPYTGTVALRFLQTLEITILPEILPAGRISAISEQNIV</sequence>
<proteinExistence type="predicted"/>
<gene>
    <name evidence="2" type="ORF">SAMN05518846_103431</name>
</gene>
<dbReference type="InterPro" id="IPR000847">
    <property type="entry name" value="LysR_HTH_N"/>
</dbReference>
<protein>
    <recommendedName>
        <fullName evidence="1">HTH lysR-type domain-containing protein</fullName>
    </recommendedName>
</protein>
<dbReference type="RefSeq" id="WP_092267441.1">
    <property type="nucleotide sequence ID" value="NZ_BJOE01000006.1"/>
</dbReference>
<dbReference type="EMBL" id="FORT01000003">
    <property type="protein sequence ID" value="SFJ45751.1"/>
    <property type="molecule type" value="Genomic_DNA"/>
</dbReference>
<keyword evidence="3" id="KW-1185">Reference proteome</keyword>
<evidence type="ECO:0000259" key="1">
    <source>
        <dbReference type="PROSITE" id="PS50931"/>
    </source>
</evidence>
<accession>A0A1I3RKA0</accession>
<reference evidence="3" key="1">
    <citation type="submission" date="2016-10" db="EMBL/GenBank/DDBJ databases">
        <authorList>
            <person name="Varghese N."/>
            <person name="Submissions S."/>
        </authorList>
    </citation>
    <scope>NUCLEOTIDE SEQUENCE [LARGE SCALE GENOMIC DNA]</scope>
    <source>
        <strain evidence="3">OK042</strain>
    </source>
</reference>
<dbReference type="Proteomes" id="UP000198915">
    <property type="component" value="Unassembled WGS sequence"/>
</dbReference>
<dbReference type="AlphaFoldDB" id="A0A1I3RKA0"/>
<evidence type="ECO:0000313" key="3">
    <source>
        <dbReference type="Proteomes" id="UP000198915"/>
    </source>
</evidence>
<organism evidence="2 3">
    <name type="scientific">Brevibacillus centrosporus</name>
    <dbReference type="NCBI Taxonomy" id="54910"/>
    <lineage>
        <taxon>Bacteria</taxon>
        <taxon>Bacillati</taxon>
        <taxon>Bacillota</taxon>
        <taxon>Bacilli</taxon>
        <taxon>Bacillales</taxon>
        <taxon>Paenibacillaceae</taxon>
        <taxon>Brevibacillus</taxon>
    </lineage>
</organism>